<keyword evidence="1" id="KW-0812">Transmembrane</keyword>
<dbReference type="InterPro" id="IPR005530">
    <property type="entry name" value="SPW"/>
</dbReference>
<evidence type="ECO:0000313" key="3">
    <source>
        <dbReference type="EMBL" id="QGY02051.1"/>
    </source>
</evidence>
<reference evidence="3 4" key="1">
    <citation type="journal article" date="2012" name="Genet. Mol. Biol.">
        <title>Analysis of 16S rRNA and mxaF genes revealing insights into Methylobacterium niche-specific plant association.</title>
        <authorList>
            <person name="Dourado M.N."/>
            <person name="Andreote F.D."/>
            <person name="Dini-Andreote F."/>
            <person name="Conti R."/>
            <person name="Araujo J.M."/>
            <person name="Araujo W.L."/>
        </authorList>
    </citation>
    <scope>NUCLEOTIDE SEQUENCE [LARGE SCALE GENOMIC DNA]</scope>
    <source>
        <strain evidence="3 4">SR1.6/6</strain>
    </source>
</reference>
<feature type="transmembrane region" description="Helical" evidence="1">
    <location>
        <begin position="46"/>
        <end position="63"/>
    </location>
</feature>
<dbReference type="Proteomes" id="UP000012488">
    <property type="component" value="Chromosome"/>
</dbReference>
<proteinExistence type="predicted"/>
<dbReference type="RefSeq" id="WP_010684827.1">
    <property type="nucleotide sequence ID" value="NZ_CP043538.1"/>
</dbReference>
<accession>A0A6B9FHB0</accession>
<reference evidence="3 4" key="2">
    <citation type="journal article" date="2013" name="Genome Announc.">
        <title>Draft Genome Sequence of Methylobacterium mesophilicum Strain SR1.6/6, Isolated from Citrus sinensis.</title>
        <authorList>
            <person name="Marinho Almeida D."/>
            <person name="Dini-Andreote F."/>
            <person name="Camargo Neves A.A."/>
            <person name="Juca Ramos R.T."/>
            <person name="Andreote F.D."/>
            <person name="Carneiro A.R."/>
            <person name="Oliveira de Souza Lima A."/>
            <person name="Caracciolo Gomes de Sa P.H."/>
            <person name="Ribeiro Barbosa M.S."/>
            <person name="Araujo W.L."/>
            <person name="Silva A."/>
        </authorList>
    </citation>
    <scope>NUCLEOTIDE SEQUENCE [LARGE SCALE GENOMIC DNA]</scope>
    <source>
        <strain evidence="3 4">SR1.6/6</strain>
    </source>
</reference>
<evidence type="ECO:0000313" key="4">
    <source>
        <dbReference type="Proteomes" id="UP000012488"/>
    </source>
</evidence>
<protein>
    <recommendedName>
        <fullName evidence="2">SPW repeat-containing integral membrane domain-containing protein</fullName>
    </recommendedName>
</protein>
<name>A0A6B9FHB0_9HYPH</name>
<dbReference type="Pfam" id="PF03779">
    <property type="entry name" value="SPW"/>
    <property type="match status" value="1"/>
</dbReference>
<dbReference type="OrthoDB" id="166183at2"/>
<evidence type="ECO:0000259" key="2">
    <source>
        <dbReference type="Pfam" id="PF03779"/>
    </source>
</evidence>
<feature type="transmembrane region" description="Helical" evidence="1">
    <location>
        <begin position="18"/>
        <end position="40"/>
    </location>
</feature>
<keyword evidence="1" id="KW-0472">Membrane</keyword>
<gene>
    <name evidence="3" type="ORF">MMSR116_09280</name>
</gene>
<dbReference type="KEGG" id="mmes:MMSR116_09280"/>
<feature type="transmembrane region" description="Helical" evidence="1">
    <location>
        <begin position="75"/>
        <end position="94"/>
    </location>
</feature>
<organism evidence="3 4">
    <name type="scientific">Methylobacterium mesophilicum SR1.6/6</name>
    <dbReference type="NCBI Taxonomy" id="908290"/>
    <lineage>
        <taxon>Bacteria</taxon>
        <taxon>Pseudomonadati</taxon>
        <taxon>Pseudomonadota</taxon>
        <taxon>Alphaproteobacteria</taxon>
        <taxon>Hyphomicrobiales</taxon>
        <taxon>Methylobacteriaceae</taxon>
        <taxon>Methylobacterium</taxon>
    </lineage>
</organism>
<feature type="domain" description="SPW repeat-containing integral membrane" evidence="2">
    <location>
        <begin position="21"/>
        <end position="113"/>
    </location>
</feature>
<dbReference type="EMBL" id="CP043538">
    <property type="protein sequence ID" value="QGY02051.1"/>
    <property type="molecule type" value="Genomic_DNA"/>
</dbReference>
<sequence length="123" mass="12952">MSHTNTATPSPTWRTEEILVGILQHAAGVALLLAAWVLVFTDHARAAGSALVPGLLIITLYGVNQIRFRAVLERAVLLVGAWTLVAPWALGFAANDGATWAHVALGSVAIATAVALLRIARRP</sequence>
<dbReference type="AlphaFoldDB" id="A0A6B9FHB0"/>
<feature type="transmembrane region" description="Helical" evidence="1">
    <location>
        <begin position="100"/>
        <end position="120"/>
    </location>
</feature>
<keyword evidence="1" id="KW-1133">Transmembrane helix</keyword>
<evidence type="ECO:0000256" key="1">
    <source>
        <dbReference type="SAM" id="Phobius"/>
    </source>
</evidence>